<dbReference type="Pfam" id="PF21274">
    <property type="entry name" value="Rng_hyd_C"/>
    <property type="match status" value="1"/>
</dbReference>
<dbReference type="Gene3D" id="3.50.50.60">
    <property type="entry name" value="FAD/NAD(P)-binding domain"/>
    <property type="match status" value="1"/>
</dbReference>
<keyword evidence="2" id="KW-0285">Flavoprotein</keyword>
<reference evidence="6 7" key="1">
    <citation type="submission" date="2019-06" db="EMBL/GenBank/DDBJ databases">
        <title>Quisquiliibacterium sp. nov., isolated from a maize field.</title>
        <authorList>
            <person name="Lin S.-Y."/>
            <person name="Tsai C.-F."/>
            <person name="Young C.-C."/>
        </authorList>
    </citation>
    <scope>NUCLEOTIDE SEQUENCE [LARGE SCALE GENOMIC DNA]</scope>
    <source>
        <strain evidence="6 7">CC-CFT501</strain>
    </source>
</reference>
<keyword evidence="3" id="KW-0274">FAD</keyword>
<evidence type="ECO:0000256" key="4">
    <source>
        <dbReference type="SAM" id="MobiDB-lite"/>
    </source>
</evidence>
<dbReference type="InterPro" id="IPR050641">
    <property type="entry name" value="RIFMO-like"/>
</dbReference>
<dbReference type="PRINTS" id="PR00420">
    <property type="entry name" value="RNGMNOXGNASE"/>
</dbReference>
<evidence type="ECO:0000256" key="2">
    <source>
        <dbReference type="ARBA" id="ARBA00022630"/>
    </source>
</evidence>
<dbReference type="RefSeq" id="WP_147703333.1">
    <property type="nucleotide sequence ID" value="NZ_VDUY01000002.1"/>
</dbReference>
<dbReference type="Gene3D" id="3.30.9.10">
    <property type="entry name" value="D-Amino Acid Oxidase, subunit A, domain 2"/>
    <property type="match status" value="1"/>
</dbReference>
<gene>
    <name evidence="6" type="ORF">FHP08_05565</name>
</gene>
<evidence type="ECO:0000259" key="5">
    <source>
        <dbReference type="Pfam" id="PF01494"/>
    </source>
</evidence>
<comment type="caution">
    <text evidence="6">The sequence shown here is derived from an EMBL/GenBank/DDBJ whole genome shotgun (WGS) entry which is preliminary data.</text>
</comment>
<dbReference type="PANTHER" id="PTHR43004">
    <property type="entry name" value="TRK SYSTEM POTASSIUM UPTAKE PROTEIN"/>
    <property type="match status" value="1"/>
</dbReference>
<dbReference type="NCBIfam" id="NF004780">
    <property type="entry name" value="PRK06126.1"/>
    <property type="match status" value="1"/>
</dbReference>
<name>A0A5C8P173_9BURK</name>
<proteinExistence type="predicted"/>
<dbReference type="GO" id="GO:0071949">
    <property type="term" value="F:FAD binding"/>
    <property type="evidence" value="ECO:0007669"/>
    <property type="project" value="InterPro"/>
</dbReference>
<organism evidence="6 7">
    <name type="scientific">Zeimonas arvi</name>
    <dbReference type="NCBI Taxonomy" id="2498847"/>
    <lineage>
        <taxon>Bacteria</taxon>
        <taxon>Pseudomonadati</taxon>
        <taxon>Pseudomonadota</taxon>
        <taxon>Betaproteobacteria</taxon>
        <taxon>Burkholderiales</taxon>
        <taxon>Burkholderiaceae</taxon>
        <taxon>Zeimonas</taxon>
    </lineage>
</organism>
<feature type="domain" description="FAD-binding" evidence="5">
    <location>
        <begin position="10"/>
        <end position="368"/>
    </location>
</feature>
<dbReference type="GO" id="GO:0016709">
    <property type="term" value="F:oxidoreductase activity, acting on paired donors, with incorporation or reduction of molecular oxygen, NAD(P)H as one donor, and incorporation of one atom of oxygen"/>
    <property type="evidence" value="ECO:0007669"/>
    <property type="project" value="UniProtKB-ARBA"/>
</dbReference>
<sequence>MGLAHEAAFEVAIAGGGPVGLMLAIELGRRGVRTLLVNERPDTSPHPQANATQARTMEHYRRLGFADRIRATGLPPDYPTDICYFTRYARHELARFALPSSRDARVLVRNLGGSWSAAELPHRGSQMFIERVLRDEAAKLPSVSLRYGCRLAGFEQAEDGVTLQLDPGGEPVRAQWLVGCDGARSGVRRALGIGWTGETGIRRDFMGGRMMAMHFRSPDLYAVIGRPPAWMYWTFNAGRRSFMAAIDGVDAFVFHTQLRSDEDPEAIDDEALKAMFFETLGARCELSLLSRSSWLAGHALVAERLREGRVFLAGDAAHLFTPTGGLGYNTGVEDAVNLGWKLAAVLREGAPASLLDSYEAERRPAAIRNTGHARGFADSIGLLVPPEGLEDETSEGEALRRQAGERLLAHAKAEFDIPGITFGTRCDGSPIVARDDEAPPPDRADLYQPTSIPGGRAPHAWLPDGGSLFDRLGFGFTLLELAPDEPVGDAPPVQDIAGLTHLRIVAAEARAAGLRDLYPRRFTLIRPDQVVAWRGERLPGDLRRLMFG</sequence>
<dbReference type="AlphaFoldDB" id="A0A5C8P173"/>
<dbReference type="OrthoDB" id="3443359at2"/>
<accession>A0A5C8P173</accession>
<evidence type="ECO:0000313" key="7">
    <source>
        <dbReference type="Proteomes" id="UP000321548"/>
    </source>
</evidence>
<dbReference type="InterPro" id="IPR036188">
    <property type="entry name" value="FAD/NAD-bd_sf"/>
</dbReference>
<dbReference type="PANTHER" id="PTHR43004:SF19">
    <property type="entry name" value="BINDING MONOOXYGENASE, PUTATIVE (JCVI)-RELATED"/>
    <property type="match status" value="1"/>
</dbReference>
<dbReference type="EMBL" id="VDUY01000002">
    <property type="protein sequence ID" value="TXL67084.1"/>
    <property type="molecule type" value="Genomic_DNA"/>
</dbReference>
<protein>
    <recommendedName>
        <fullName evidence="5">FAD-binding domain-containing protein</fullName>
    </recommendedName>
</protein>
<keyword evidence="7" id="KW-1185">Reference proteome</keyword>
<dbReference type="Pfam" id="PF01494">
    <property type="entry name" value="FAD_binding_3"/>
    <property type="match status" value="1"/>
</dbReference>
<dbReference type="SUPFAM" id="SSF51905">
    <property type="entry name" value="FAD/NAD(P)-binding domain"/>
    <property type="match status" value="1"/>
</dbReference>
<dbReference type="InterPro" id="IPR002938">
    <property type="entry name" value="FAD-bd"/>
</dbReference>
<feature type="region of interest" description="Disordered" evidence="4">
    <location>
        <begin position="428"/>
        <end position="457"/>
    </location>
</feature>
<feature type="compositionally biased region" description="Basic and acidic residues" evidence="4">
    <location>
        <begin position="433"/>
        <end position="445"/>
    </location>
</feature>
<dbReference type="Gene3D" id="3.40.30.120">
    <property type="match status" value="1"/>
</dbReference>
<evidence type="ECO:0000256" key="1">
    <source>
        <dbReference type="ARBA" id="ARBA00001974"/>
    </source>
</evidence>
<dbReference type="Proteomes" id="UP000321548">
    <property type="component" value="Unassembled WGS sequence"/>
</dbReference>
<evidence type="ECO:0000313" key="6">
    <source>
        <dbReference type="EMBL" id="TXL67084.1"/>
    </source>
</evidence>
<comment type="cofactor">
    <cofactor evidence="1">
        <name>FAD</name>
        <dbReference type="ChEBI" id="CHEBI:57692"/>
    </cofactor>
</comment>
<evidence type="ECO:0000256" key="3">
    <source>
        <dbReference type="ARBA" id="ARBA00022827"/>
    </source>
</evidence>